<organism evidence="2 3">
    <name type="scientific">Zobellella aerophila</name>
    <dbReference type="NCBI Taxonomy" id="870480"/>
    <lineage>
        <taxon>Bacteria</taxon>
        <taxon>Pseudomonadati</taxon>
        <taxon>Pseudomonadota</taxon>
        <taxon>Gammaproteobacteria</taxon>
        <taxon>Aeromonadales</taxon>
        <taxon>Aeromonadaceae</taxon>
        <taxon>Zobellella</taxon>
    </lineage>
</organism>
<evidence type="ECO:0000259" key="1">
    <source>
        <dbReference type="Pfam" id="PF13011"/>
    </source>
</evidence>
<gene>
    <name evidence="2" type="ORF">GCM10022394_07770</name>
</gene>
<protein>
    <recommendedName>
        <fullName evidence="1">DNA-binding domain-containing protein</fullName>
    </recommendedName>
</protein>
<name>A0ABP6VBJ5_9GAMM</name>
<dbReference type="EMBL" id="BAABCX010000001">
    <property type="protein sequence ID" value="GAA3530933.1"/>
    <property type="molecule type" value="Genomic_DNA"/>
</dbReference>
<accession>A0ABP6VBJ5</accession>
<dbReference type="SUPFAM" id="SSF46689">
    <property type="entry name" value="Homeodomain-like"/>
    <property type="match status" value="1"/>
</dbReference>
<sequence length="77" mass="9265">MKRELPPYYYLVHRVAVEGLRPEETAQGVSVRTLYKWLKRYRKEGETGLQNRASRPRHCPHATPDTIREEICERRRE</sequence>
<proteinExistence type="predicted"/>
<reference evidence="3" key="1">
    <citation type="journal article" date="2019" name="Int. J. Syst. Evol. Microbiol.">
        <title>The Global Catalogue of Microorganisms (GCM) 10K type strain sequencing project: providing services to taxonomists for standard genome sequencing and annotation.</title>
        <authorList>
            <consortium name="The Broad Institute Genomics Platform"/>
            <consortium name="The Broad Institute Genome Sequencing Center for Infectious Disease"/>
            <person name="Wu L."/>
            <person name="Ma J."/>
        </authorList>
    </citation>
    <scope>NUCLEOTIDE SEQUENCE [LARGE SCALE GENOMIC DNA]</scope>
    <source>
        <strain evidence="3">JCM 17110</strain>
    </source>
</reference>
<dbReference type="Proteomes" id="UP001500795">
    <property type="component" value="Unassembled WGS sequence"/>
</dbReference>
<feature type="domain" description="DNA-binding" evidence="1">
    <location>
        <begin position="20"/>
        <end position="76"/>
    </location>
</feature>
<dbReference type="Pfam" id="PF13011">
    <property type="entry name" value="LZ_Tnp_IS481"/>
    <property type="match status" value="1"/>
</dbReference>
<evidence type="ECO:0000313" key="2">
    <source>
        <dbReference type="EMBL" id="GAA3530933.1"/>
    </source>
</evidence>
<comment type="caution">
    <text evidence="2">The sequence shown here is derived from an EMBL/GenBank/DDBJ whole genome shotgun (WGS) entry which is preliminary data.</text>
</comment>
<dbReference type="InterPro" id="IPR009057">
    <property type="entry name" value="Homeodomain-like_sf"/>
</dbReference>
<evidence type="ECO:0000313" key="3">
    <source>
        <dbReference type="Proteomes" id="UP001500795"/>
    </source>
</evidence>
<dbReference type="InterPro" id="IPR024967">
    <property type="entry name" value="DNA-bd_IS481-type"/>
</dbReference>
<keyword evidence="3" id="KW-1185">Reference proteome</keyword>